<feature type="domain" description="Integrase catalytic" evidence="1">
    <location>
        <begin position="129"/>
        <end position="297"/>
    </location>
</feature>
<dbReference type="InterPro" id="IPR001584">
    <property type="entry name" value="Integrase_cat-core"/>
</dbReference>
<dbReference type="Proteomes" id="UP000463224">
    <property type="component" value="Unassembled WGS sequence"/>
</dbReference>
<protein>
    <submittedName>
        <fullName evidence="2">IS481 family transposase</fullName>
    </submittedName>
</protein>
<dbReference type="SUPFAM" id="SSF46689">
    <property type="entry name" value="Homeodomain-like"/>
    <property type="match status" value="1"/>
</dbReference>
<dbReference type="InterPro" id="IPR047656">
    <property type="entry name" value="IS481-like_transpos"/>
</dbReference>
<sequence>MDERLKFIARLLDGDSMSTVCRDFNISRKTGYKLLKRYRDSGLHGLTDRSRRPYRQANQLPFQVETLIVRLKRERPNWGAPKIRERLRRLYPDIHCPAISTVHAVLDRHGLVKRRKRRRNKATGTTLSSGLQPNDLWCADYKGEFMLADRRYCYPLTISDHASRYLIACEALHTTKEAYAFSVFERAFKDFGMPAAIRTDNGVPFASPNALFNLSKLSVWWLRLGIEIERIKPGHPQQNGRHERMHLTLKQEATKPAAANFLEQQGKFDDFIETFNAERPHQALDMAVPAERYAPSSRPYTGLEDIDYPFHDKAVTVTACGRICFNRQKINLSQVFDGQTVGIKQTDDHIWLVSFMDYDLGYFDDETCRLEPLQNPFGPKVLPMSPV</sequence>
<evidence type="ECO:0000259" key="1">
    <source>
        <dbReference type="PROSITE" id="PS50994"/>
    </source>
</evidence>
<dbReference type="InterPro" id="IPR036397">
    <property type="entry name" value="RNaseH_sf"/>
</dbReference>
<dbReference type="InterPro" id="IPR009057">
    <property type="entry name" value="Homeodomain-like_sf"/>
</dbReference>
<dbReference type="SUPFAM" id="SSF53098">
    <property type="entry name" value="Ribonuclease H-like"/>
    <property type="match status" value="1"/>
</dbReference>
<dbReference type="Pfam" id="PF13683">
    <property type="entry name" value="rve_3"/>
    <property type="match status" value="1"/>
</dbReference>
<gene>
    <name evidence="2" type="ORF">GN330_23370</name>
</gene>
<dbReference type="NCBIfam" id="NF033577">
    <property type="entry name" value="transpos_IS481"/>
    <property type="match status" value="1"/>
</dbReference>
<evidence type="ECO:0000313" key="3">
    <source>
        <dbReference type="Proteomes" id="UP000463224"/>
    </source>
</evidence>
<evidence type="ECO:0000313" key="2">
    <source>
        <dbReference type="EMBL" id="MVB00192.1"/>
    </source>
</evidence>
<name>A0A844QQV7_9HYPH</name>
<dbReference type="GO" id="GO:0015074">
    <property type="term" value="P:DNA integration"/>
    <property type="evidence" value="ECO:0007669"/>
    <property type="project" value="InterPro"/>
</dbReference>
<keyword evidence="3" id="KW-1185">Reference proteome</keyword>
<dbReference type="Pfam" id="PF13565">
    <property type="entry name" value="HTH_32"/>
    <property type="match status" value="1"/>
</dbReference>
<dbReference type="InterPro" id="IPR012337">
    <property type="entry name" value="RNaseH-like_sf"/>
</dbReference>
<dbReference type="PANTHER" id="PTHR47515">
    <property type="entry name" value="LOW CALCIUM RESPONSE LOCUS PROTEIN T"/>
    <property type="match status" value="1"/>
</dbReference>
<dbReference type="AlphaFoldDB" id="A0A844QQV7"/>
<comment type="caution">
    <text evidence="2">The sequence shown here is derived from an EMBL/GenBank/DDBJ whole genome shotgun (WGS) entry which is preliminary data.</text>
</comment>
<dbReference type="Gene3D" id="3.30.420.10">
    <property type="entry name" value="Ribonuclease H-like superfamily/Ribonuclease H"/>
    <property type="match status" value="1"/>
</dbReference>
<proteinExistence type="predicted"/>
<dbReference type="PROSITE" id="PS50994">
    <property type="entry name" value="INTEGRASE"/>
    <property type="match status" value="1"/>
</dbReference>
<dbReference type="GO" id="GO:0003676">
    <property type="term" value="F:nucleic acid binding"/>
    <property type="evidence" value="ECO:0007669"/>
    <property type="project" value="InterPro"/>
</dbReference>
<reference evidence="2 3" key="1">
    <citation type="submission" date="2019-12" db="EMBL/GenBank/DDBJ databases">
        <title>Nitratireductor arenosus sp. nov., Isolated from sea sand, Jeju island, South Korea.</title>
        <authorList>
            <person name="Kim W."/>
        </authorList>
    </citation>
    <scope>NUCLEOTIDE SEQUENCE [LARGE SCALE GENOMIC DNA]</scope>
    <source>
        <strain evidence="2 3">CAU 1489</strain>
    </source>
</reference>
<dbReference type="EMBL" id="WPHG01000015">
    <property type="protein sequence ID" value="MVB00192.1"/>
    <property type="molecule type" value="Genomic_DNA"/>
</dbReference>
<dbReference type="PANTHER" id="PTHR47515:SF2">
    <property type="entry name" value="INTEGRASE CORE DOMAIN PROTEIN"/>
    <property type="match status" value="1"/>
</dbReference>
<accession>A0A844QQV7</accession>
<organism evidence="2 3">
    <name type="scientific">Nitratireductor arenosus</name>
    <dbReference type="NCBI Taxonomy" id="2682096"/>
    <lineage>
        <taxon>Bacteria</taxon>
        <taxon>Pseudomonadati</taxon>
        <taxon>Pseudomonadota</taxon>
        <taxon>Alphaproteobacteria</taxon>
        <taxon>Hyphomicrobiales</taxon>
        <taxon>Phyllobacteriaceae</taxon>
        <taxon>Nitratireductor</taxon>
    </lineage>
</organism>